<proteinExistence type="predicted"/>
<comment type="catalytic activity">
    <reaction evidence="2">
        <text>2,5-diamino-6-hydroxy-4-(5-phosphoribosylamino)-pyrimidine + H2O = 2,5,6-triamino-4-hydroxypyrimidine + D-ribose 5-phosphate</text>
        <dbReference type="Rhea" id="RHEA:23436"/>
        <dbReference type="ChEBI" id="CHEBI:15377"/>
        <dbReference type="ChEBI" id="CHEBI:58614"/>
        <dbReference type="ChEBI" id="CHEBI:78346"/>
        <dbReference type="ChEBI" id="CHEBI:137796"/>
    </reaction>
</comment>
<dbReference type="Pfam" id="PF08719">
    <property type="entry name" value="NADAR"/>
    <property type="match status" value="1"/>
</dbReference>
<dbReference type="NCBIfam" id="TIGR02464">
    <property type="entry name" value="ribofla_fusion"/>
    <property type="match status" value="1"/>
</dbReference>
<protein>
    <recommendedName>
        <fullName evidence="3">NADAR domain-containing protein</fullName>
    </recommendedName>
</protein>
<dbReference type="SUPFAM" id="SSF143990">
    <property type="entry name" value="YbiA-like"/>
    <property type="match status" value="1"/>
</dbReference>
<dbReference type="Gene3D" id="1.10.357.40">
    <property type="entry name" value="YbiA-like"/>
    <property type="match status" value="1"/>
</dbReference>
<comment type="catalytic activity">
    <reaction evidence="1">
        <text>5-amino-6-(5-phospho-D-ribosylamino)uracil + H2O = 5,6-diaminouracil + D-ribose 5-phosphate</text>
        <dbReference type="Rhea" id="RHEA:55020"/>
        <dbReference type="ChEBI" id="CHEBI:15377"/>
        <dbReference type="ChEBI" id="CHEBI:46252"/>
        <dbReference type="ChEBI" id="CHEBI:58453"/>
        <dbReference type="ChEBI" id="CHEBI:78346"/>
    </reaction>
</comment>
<dbReference type="Proteomes" id="UP000238390">
    <property type="component" value="Chromosome"/>
</dbReference>
<accession>A0A2R3IQQ5</accession>
<gene>
    <name evidence="4" type="ORF">CSB93_0092</name>
</gene>
<reference evidence="4 5" key="1">
    <citation type="submission" date="2018-02" db="EMBL/GenBank/DDBJ databases">
        <title>FDA/CDC Antimicrobial Resistant Isolate Bank Genome Sequencing.</title>
        <authorList>
            <person name="Benahmed F.H."/>
            <person name="Lutgring J.D."/>
            <person name="Yoo B."/>
            <person name="Machado M."/>
            <person name="Brown A."/>
            <person name="McAllister G."/>
            <person name="Perry A."/>
            <person name="Halpin A.L."/>
            <person name="Vavikolanu K."/>
            <person name="Ott S."/>
            <person name="Zhao X."/>
            <person name="Tallon L.J."/>
            <person name="Sadzewicz L."/>
            <person name="Aluvathingal J."/>
            <person name="Nadendla S."/>
            <person name="Voskania-kordi A."/>
            <person name="Simonyan V."/>
            <person name="Patel J."/>
            <person name="Shawar R.M."/>
        </authorList>
    </citation>
    <scope>NUCLEOTIDE SEQUENCE [LARGE SCALE GENOMIC DNA]</scope>
    <source>
        <strain evidence="4 5">AR_0356</strain>
    </source>
</reference>
<dbReference type="InterPro" id="IPR012816">
    <property type="entry name" value="NADAR"/>
</dbReference>
<sequence>MNLERLRQRCAAGESFKYLYFWGHRPAANDQVGKSCFSQWYEASFKLGGVRYASAEHYMMAAKARLFDDRKLLERILVARSPGEAKALGREVAGFDEALWSAERMGIVIEGNLGKFGQNASLKKYLLGTADRVLVEASPVDAIWGIGLAATDPQATEPAAWRGLNLLGFALMEVRRRLAQ</sequence>
<dbReference type="CDD" id="cd15457">
    <property type="entry name" value="NADAR"/>
    <property type="match status" value="1"/>
</dbReference>
<dbReference type="AlphaFoldDB" id="A0A2R3IQQ5"/>
<evidence type="ECO:0000259" key="3">
    <source>
        <dbReference type="Pfam" id="PF08719"/>
    </source>
</evidence>
<evidence type="ECO:0000313" key="4">
    <source>
        <dbReference type="EMBL" id="AVK04259.1"/>
    </source>
</evidence>
<dbReference type="EMBL" id="CP027169">
    <property type="protein sequence ID" value="AVK04259.1"/>
    <property type="molecule type" value="Genomic_DNA"/>
</dbReference>
<evidence type="ECO:0000313" key="5">
    <source>
        <dbReference type="Proteomes" id="UP000238390"/>
    </source>
</evidence>
<name>A0A2R3IQQ5_9PSED</name>
<keyword evidence="5" id="KW-1185">Reference proteome</keyword>
<dbReference type="InterPro" id="IPR037238">
    <property type="entry name" value="YbiA-like_sf"/>
</dbReference>
<feature type="domain" description="NADAR" evidence="3">
    <location>
        <begin position="20"/>
        <end position="178"/>
    </location>
</feature>
<evidence type="ECO:0000256" key="1">
    <source>
        <dbReference type="ARBA" id="ARBA00000022"/>
    </source>
</evidence>
<evidence type="ECO:0000256" key="2">
    <source>
        <dbReference type="ARBA" id="ARBA00000751"/>
    </source>
</evidence>
<organism evidence="4 5">
    <name type="scientific">Pseudomonas paraeruginosa</name>
    <dbReference type="NCBI Taxonomy" id="2994495"/>
    <lineage>
        <taxon>Bacteria</taxon>
        <taxon>Pseudomonadati</taxon>
        <taxon>Pseudomonadota</taxon>
        <taxon>Gammaproteobacteria</taxon>
        <taxon>Pseudomonadales</taxon>
        <taxon>Pseudomonadaceae</taxon>
        <taxon>Pseudomonas</taxon>
    </lineage>
</organism>